<evidence type="ECO:0000256" key="5">
    <source>
        <dbReference type="ARBA" id="ARBA00023002"/>
    </source>
</evidence>
<dbReference type="PANTHER" id="PTHR23023">
    <property type="entry name" value="DIMETHYLANILINE MONOOXYGENASE"/>
    <property type="match status" value="1"/>
</dbReference>
<evidence type="ECO:0000256" key="6">
    <source>
        <dbReference type="RuleBase" id="RU361177"/>
    </source>
</evidence>
<dbReference type="GO" id="GO:0004499">
    <property type="term" value="F:N,N-dimethylaniline monooxygenase activity"/>
    <property type="evidence" value="ECO:0007669"/>
    <property type="project" value="InterPro"/>
</dbReference>
<protein>
    <recommendedName>
        <fullName evidence="6">Flavin-containing monooxygenase</fullName>
        <ecNumber evidence="6">1.-.-.-</ecNumber>
    </recommendedName>
</protein>
<dbReference type="EMBL" id="JARKHS020030000">
    <property type="protein sequence ID" value="KAK8762532.1"/>
    <property type="molecule type" value="Genomic_DNA"/>
</dbReference>
<comment type="caution">
    <text evidence="7">The sequence shown here is derived from an EMBL/GenBank/DDBJ whole genome shotgun (WGS) entry which is preliminary data.</text>
</comment>
<keyword evidence="6" id="KW-0503">Monooxygenase</keyword>
<dbReference type="SUPFAM" id="SSF51905">
    <property type="entry name" value="FAD/NAD(P)-binding domain"/>
    <property type="match status" value="1"/>
</dbReference>
<dbReference type="GO" id="GO:0050661">
    <property type="term" value="F:NADP binding"/>
    <property type="evidence" value="ECO:0007669"/>
    <property type="project" value="InterPro"/>
</dbReference>
<evidence type="ECO:0000256" key="3">
    <source>
        <dbReference type="ARBA" id="ARBA00022827"/>
    </source>
</evidence>
<accession>A0AAQ4DJ92</accession>
<proteinExistence type="inferred from homology"/>
<dbReference type="Pfam" id="PF00743">
    <property type="entry name" value="FMO-like"/>
    <property type="match status" value="1"/>
</dbReference>
<reference evidence="7 8" key="1">
    <citation type="journal article" date="2023" name="Arcadia Sci">
        <title>De novo assembly of a long-read Amblyomma americanum tick genome.</title>
        <authorList>
            <person name="Chou S."/>
            <person name="Poskanzer K.E."/>
            <person name="Rollins M."/>
            <person name="Thuy-Boun P.S."/>
        </authorList>
    </citation>
    <scope>NUCLEOTIDE SEQUENCE [LARGE SCALE GENOMIC DNA]</scope>
    <source>
        <strain evidence="7">F_SG_1</strain>
        <tissue evidence="7">Salivary glands</tissue>
    </source>
</reference>
<dbReference type="InterPro" id="IPR020946">
    <property type="entry name" value="Flavin_mOase-like"/>
</dbReference>
<dbReference type="PRINTS" id="PR00370">
    <property type="entry name" value="FMOXYGENASE"/>
</dbReference>
<evidence type="ECO:0000313" key="8">
    <source>
        <dbReference type="Proteomes" id="UP001321473"/>
    </source>
</evidence>
<evidence type="ECO:0000256" key="4">
    <source>
        <dbReference type="ARBA" id="ARBA00022857"/>
    </source>
</evidence>
<dbReference type="AlphaFoldDB" id="A0AAQ4DJ92"/>
<dbReference type="InterPro" id="IPR050346">
    <property type="entry name" value="FMO-like"/>
</dbReference>
<evidence type="ECO:0000313" key="7">
    <source>
        <dbReference type="EMBL" id="KAK8762532.1"/>
    </source>
</evidence>
<sequence>MSSTSPLRVAVLGAGPSGLAAAKSCLEAGLEPVVFDQADGLGGLWRFRQDSAPGQPSVMRTTVINSSKELTAFSDFPPPAHFPNYMHHSVLLEYLQMYAQHFRLADKILFGRQVVRLTPAHDYEHSGRACGGQF</sequence>
<organism evidence="7 8">
    <name type="scientific">Amblyomma americanum</name>
    <name type="common">Lone star tick</name>
    <dbReference type="NCBI Taxonomy" id="6943"/>
    <lineage>
        <taxon>Eukaryota</taxon>
        <taxon>Metazoa</taxon>
        <taxon>Ecdysozoa</taxon>
        <taxon>Arthropoda</taxon>
        <taxon>Chelicerata</taxon>
        <taxon>Arachnida</taxon>
        <taxon>Acari</taxon>
        <taxon>Parasitiformes</taxon>
        <taxon>Ixodida</taxon>
        <taxon>Ixodoidea</taxon>
        <taxon>Ixodidae</taxon>
        <taxon>Amblyomminae</taxon>
        <taxon>Amblyomma</taxon>
    </lineage>
</organism>
<comment type="cofactor">
    <cofactor evidence="6">
        <name>FAD</name>
        <dbReference type="ChEBI" id="CHEBI:57692"/>
    </cofactor>
</comment>
<evidence type="ECO:0000256" key="2">
    <source>
        <dbReference type="ARBA" id="ARBA00022630"/>
    </source>
</evidence>
<dbReference type="Gene3D" id="3.50.50.60">
    <property type="entry name" value="FAD/NAD(P)-binding domain"/>
    <property type="match status" value="1"/>
</dbReference>
<keyword evidence="5 6" id="KW-0560">Oxidoreductase</keyword>
<keyword evidence="8" id="KW-1185">Reference proteome</keyword>
<keyword evidence="4" id="KW-0521">NADP</keyword>
<dbReference type="GO" id="GO:0050660">
    <property type="term" value="F:flavin adenine dinucleotide binding"/>
    <property type="evidence" value="ECO:0007669"/>
    <property type="project" value="InterPro"/>
</dbReference>
<name>A0AAQ4DJ92_AMBAM</name>
<dbReference type="EC" id="1.-.-.-" evidence="6"/>
<dbReference type="InterPro" id="IPR000960">
    <property type="entry name" value="Flavin_mOase"/>
</dbReference>
<keyword evidence="3 6" id="KW-0274">FAD</keyword>
<comment type="similarity">
    <text evidence="1 6">Belongs to the FMO family.</text>
</comment>
<dbReference type="InterPro" id="IPR036188">
    <property type="entry name" value="FAD/NAD-bd_sf"/>
</dbReference>
<gene>
    <name evidence="7" type="ORF">V5799_026198</name>
</gene>
<evidence type="ECO:0000256" key="1">
    <source>
        <dbReference type="ARBA" id="ARBA00009183"/>
    </source>
</evidence>
<keyword evidence="2 6" id="KW-0285">Flavoprotein</keyword>
<dbReference type="Proteomes" id="UP001321473">
    <property type="component" value="Unassembled WGS sequence"/>
</dbReference>